<reference evidence="2" key="1">
    <citation type="submission" date="2023-04" db="EMBL/GenBank/DDBJ databases">
        <title>Phytophthora fragariaefolia NBRC 109709.</title>
        <authorList>
            <person name="Ichikawa N."/>
            <person name="Sato H."/>
            <person name="Tonouchi N."/>
        </authorList>
    </citation>
    <scope>NUCLEOTIDE SEQUENCE</scope>
    <source>
        <strain evidence="2">NBRC 109709</strain>
    </source>
</reference>
<keyword evidence="1" id="KW-0812">Transmembrane</keyword>
<evidence type="ECO:0000256" key="1">
    <source>
        <dbReference type="SAM" id="Phobius"/>
    </source>
</evidence>
<dbReference type="EMBL" id="BSXT01003878">
    <property type="protein sequence ID" value="GMF55945.1"/>
    <property type="molecule type" value="Genomic_DNA"/>
</dbReference>
<dbReference type="AlphaFoldDB" id="A0A9W6Y916"/>
<sequence length="405" mass="45502">MTKRASITPSYAGISSLVLTPATPSGGVNKSKVKASRIAPGEPTSRQLKIETKRFLGCRQLGALSFRQAFGVLGIPMLFILLVCVTWTSWLVFLALAPNKAANLLMGTSSYDHGEFLLITDPNPYMTMAGAVGLAVVDICYLTVTLRMLFWRDILFSSAFHSHPNTLTSSRRGIEQWLAAFFPKYNLVRSFWRDFTAFEGKNRKDWVSIVAHQLFLVLQSHNIYIILVECIPEANRYRHGVRNVTTTIAKCMNLTFCYRFERVLETLLWTRHRDRIVRRIRTGATPVSQQPVPKGVTIIFVAVSLIVLLSTHKAVSDSKKLCSVYPECVVFVHRWESTDQNCPCLIAIDIDIAPKTYNEWINPADAYGKVKSLAAAGMLSSLQVINRQLLELPEELRKCSGLKVM</sequence>
<proteinExistence type="predicted"/>
<dbReference type="Proteomes" id="UP001165121">
    <property type="component" value="Unassembled WGS sequence"/>
</dbReference>
<dbReference type="OrthoDB" id="125759at2759"/>
<accession>A0A9W6Y916</accession>
<feature type="transmembrane region" description="Helical" evidence="1">
    <location>
        <begin position="125"/>
        <end position="144"/>
    </location>
</feature>
<comment type="caution">
    <text evidence="2">The sequence shown here is derived from an EMBL/GenBank/DDBJ whole genome shotgun (WGS) entry which is preliminary data.</text>
</comment>
<keyword evidence="1" id="KW-0472">Membrane</keyword>
<name>A0A9W6Y916_9STRA</name>
<evidence type="ECO:0000313" key="3">
    <source>
        <dbReference type="Proteomes" id="UP001165121"/>
    </source>
</evidence>
<keyword evidence="1" id="KW-1133">Transmembrane helix</keyword>
<evidence type="ECO:0000313" key="2">
    <source>
        <dbReference type="EMBL" id="GMF55945.1"/>
    </source>
</evidence>
<gene>
    <name evidence="2" type="ORF">Pfra01_002364800</name>
</gene>
<organism evidence="2 3">
    <name type="scientific">Phytophthora fragariaefolia</name>
    <dbReference type="NCBI Taxonomy" id="1490495"/>
    <lineage>
        <taxon>Eukaryota</taxon>
        <taxon>Sar</taxon>
        <taxon>Stramenopiles</taxon>
        <taxon>Oomycota</taxon>
        <taxon>Peronosporomycetes</taxon>
        <taxon>Peronosporales</taxon>
        <taxon>Peronosporaceae</taxon>
        <taxon>Phytophthora</taxon>
    </lineage>
</organism>
<keyword evidence="3" id="KW-1185">Reference proteome</keyword>
<protein>
    <submittedName>
        <fullName evidence="2">Unnamed protein product</fullName>
    </submittedName>
</protein>
<feature type="transmembrane region" description="Helical" evidence="1">
    <location>
        <begin position="69"/>
        <end position="96"/>
    </location>
</feature>